<dbReference type="InterPro" id="IPR011990">
    <property type="entry name" value="TPR-like_helical_dom_sf"/>
</dbReference>
<dbReference type="InterPro" id="IPR002885">
    <property type="entry name" value="PPR_rpt"/>
</dbReference>
<dbReference type="InterPro" id="IPR046960">
    <property type="entry name" value="PPR_At4g14850-like_plant"/>
</dbReference>
<proteinExistence type="predicted"/>
<evidence type="ECO:0000313" key="2">
    <source>
        <dbReference type="EMBL" id="KAF3452481.1"/>
    </source>
</evidence>
<evidence type="ECO:0000313" key="3">
    <source>
        <dbReference type="Proteomes" id="UP000796880"/>
    </source>
</evidence>
<dbReference type="Pfam" id="PF01535">
    <property type="entry name" value="PPR"/>
    <property type="match status" value="2"/>
</dbReference>
<dbReference type="GO" id="GO:0009451">
    <property type="term" value="P:RNA modification"/>
    <property type="evidence" value="ECO:0007669"/>
    <property type="project" value="InterPro"/>
</dbReference>
<dbReference type="GO" id="GO:0003723">
    <property type="term" value="F:RNA binding"/>
    <property type="evidence" value="ECO:0007669"/>
    <property type="project" value="InterPro"/>
</dbReference>
<name>A0A8K0MN72_9ROSA</name>
<dbReference type="PANTHER" id="PTHR47926:SF492">
    <property type="entry name" value="DYW DOMAIN-CONTAINING PROTEIN"/>
    <property type="match status" value="1"/>
</dbReference>
<protein>
    <recommendedName>
        <fullName evidence="4">Pentatricopeptide repeat-containing protein</fullName>
    </recommendedName>
</protein>
<dbReference type="OrthoDB" id="442680at2759"/>
<sequence>MVKFVPAFNKVTFSVASILASSLLHLEIGRQIHGVVLRMGIHNEGSVRRSLIDMCSKCGKTQKGLLIFRKELVYSRTLNTKFASEESMTEIVSWSSLVSRYVCNHEYEDALQTYIYMIHDHVWVDKFTLTSIASACANIGTIRIGQQIHACVQKN</sequence>
<comment type="caution">
    <text evidence="2">The sequence shown here is derived from an EMBL/GenBank/DDBJ whole genome shotgun (WGS) entry which is preliminary data.</text>
</comment>
<accession>A0A8K0MN72</accession>
<keyword evidence="3" id="KW-1185">Reference proteome</keyword>
<dbReference type="AlphaFoldDB" id="A0A8K0MN72"/>
<evidence type="ECO:0008006" key="4">
    <source>
        <dbReference type="Google" id="ProtNLM"/>
    </source>
</evidence>
<dbReference type="PANTHER" id="PTHR47926">
    <property type="entry name" value="PENTATRICOPEPTIDE REPEAT-CONTAINING PROTEIN"/>
    <property type="match status" value="1"/>
</dbReference>
<reference evidence="2" key="1">
    <citation type="submission" date="2020-03" db="EMBL/GenBank/DDBJ databases">
        <title>A high-quality chromosome-level genome assembly of a woody plant with both climbing and erect habits, Rhamnella rubrinervis.</title>
        <authorList>
            <person name="Lu Z."/>
            <person name="Yang Y."/>
            <person name="Zhu X."/>
            <person name="Sun Y."/>
        </authorList>
    </citation>
    <scope>NUCLEOTIDE SEQUENCE</scope>
    <source>
        <strain evidence="2">BYM</strain>
        <tissue evidence="2">Leaf</tissue>
    </source>
</reference>
<evidence type="ECO:0000256" key="1">
    <source>
        <dbReference type="ARBA" id="ARBA00022737"/>
    </source>
</evidence>
<dbReference type="EMBL" id="VOIH02000002">
    <property type="protein sequence ID" value="KAF3452481.1"/>
    <property type="molecule type" value="Genomic_DNA"/>
</dbReference>
<gene>
    <name evidence="2" type="ORF">FNV43_RR02914</name>
</gene>
<organism evidence="2 3">
    <name type="scientific">Rhamnella rubrinervis</name>
    <dbReference type="NCBI Taxonomy" id="2594499"/>
    <lineage>
        <taxon>Eukaryota</taxon>
        <taxon>Viridiplantae</taxon>
        <taxon>Streptophyta</taxon>
        <taxon>Embryophyta</taxon>
        <taxon>Tracheophyta</taxon>
        <taxon>Spermatophyta</taxon>
        <taxon>Magnoliopsida</taxon>
        <taxon>eudicotyledons</taxon>
        <taxon>Gunneridae</taxon>
        <taxon>Pentapetalae</taxon>
        <taxon>rosids</taxon>
        <taxon>fabids</taxon>
        <taxon>Rosales</taxon>
        <taxon>Rhamnaceae</taxon>
        <taxon>rhamnoid group</taxon>
        <taxon>Rhamneae</taxon>
        <taxon>Rhamnella</taxon>
    </lineage>
</organism>
<keyword evidence="1" id="KW-0677">Repeat</keyword>
<dbReference type="Proteomes" id="UP000796880">
    <property type="component" value="Unassembled WGS sequence"/>
</dbReference>
<dbReference type="Gene3D" id="1.25.40.10">
    <property type="entry name" value="Tetratricopeptide repeat domain"/>
    <property type="match status" value="1"/>
</dbReference>